<proteinExistence type="predicted"/>
<dbReference type="EC" id="4.3.1.1" evidence="4"/>
<evidence type="ECO:0000256" key="1">
    <source>
        <dbReference type="ARBA" id="ARBA00023239"/>
    </source>
</evidence>
<evidence type="ECO:0000259" key="2">
    <source>
        <dbReference type="Pfam" id="PF00206"/>
    </source>
</evidence>
<dbReference type="InterPro" id="IPR008948">
    <property type="entry name" value="L-Aspartase-like"/>
</dbReference>
<dbReference type="Gene3D" id="1.10.275.10">
    <property type="entry name" value="Fumarase/aspartase (N-terminal domain)"/>
    <property type="match status" value="1"/>
</dbReference>
<sequence length="487" mass="52129">METASCKLFRCGKIHGRYRVLERGGAMSEHRKERDTLGEVMVPAEALYGAQTARAVANFPISGWTMPVAFLRELVLVKKAMAVANGEKGLLPQALANAIAAAADEVLEGGLWQHFPVDVFQTGSATSTNMNANEVLAFLANRRLGSGKVHPNDHVNLGQSSNDVIPTAARMAAFQAASQKVIPEAQRVVEALRALAQRYRATVTLGRTHLVDAVPTTYGRIFDAWARRLARACERLQRDLEPVAELPLGGTALGSGLNANREATEKAVELLRRWTGGPWRFMGNPAVGIAGWDDLQALAQSYGHLAGVLFALAQDLRLRSSGPYGGLGELQLPAVQPGSSLMPGKVNPVIPEAVAQAALEVRGLVQAVTESQALSQLDLFHAGPLLIWNLDTSAQLLSSSCRVLVDRCLAGLAVNEERCRELASRSPALATALAREVGYEQAAAVAKLAQAQSLSVLEAGRRLGIAEELLQRVLDLERLAGVVKEDS</sequence>
<dbReference type="Gene3D" id="1.20.200.10">
    <property type="entry name" value="Fumarase/aspartase (Central domain)"/>
    <property type="match status" value="1"/>
</dbReference>
<dbReference type="GO" id="GO:0006531">
    <property type="term" value="P:aspartate metabolic process"/>
    <property type="evidence" value="ECO:0007669"/>
    <property type="project" value="TreeGrafter"/>
</dbReference>
<dbReference type="PANTHER" id="PTHR42696">
    <property type="entry name" value="ASPARTATE AMMONIA-LYASE"/>
    <property type="match status" value="1"/>
</dbReference>
<dbReference type="GO" id="GO:0006099">
    <property type="term" value="P:tricarboxylic acid cycle"/>
    <property type="evidence" value="ECO:0007669"/>
    <property type="project" value="InterPro"/>
</dbReference>
<dbReference type="Pfam" id="PF10415">
    <property type="entry name" value="FumaraseC_C"/>
    <property type="match status" value="1"/>
</dbReference>
<dbReference type="AlphaFoldDB" id="A0A7C2SHP0"/>
<dbReference type="EMBL" id="DSMR01000477">
    <property type="protein sequence ID" value="HET47810.1"/>
    <property type="molecule type" value="Genomic_DNA"/>
</dbReference>
<dbReference type="InterPro" id="IPR020557">
    <property type="entry name" value="Fumarate_lyase_CS"/>
</dbReference>
<feature type="domain" description="Fumarase C C-terminal" evidence="3">
    <location>
        <begin position="429"/>
        <end position="480"/>
    </location>
</feature>
<dbReference type="InterPro" id="IPR024083">
    <property type="entry name" value="Fumarase/histidase_N"/>
</dbReference>
<protein>
    <submittedName>
        <fullName evidence="4">Aspartate ammonia-lyase</fullName>
        <ecNumber evidence="4">4.3.1.1</ecNumber>
    </submittedName>
</protein>
<evidence type="ECO:0000313" key="4">
    <source>
        <dbReference type="EMBL" id="HET47810.1"/>
    </source>
</evidence>
<feature type="domain" description="Fumarate lyase N-terminal" evidence="2">
    <location>
        <begin position="38"/>
        <end position="363"/>
    </location>
</feature>
<gene>
    <name evidence="4" type="primary">aspA</name>
    <name evidence="4" type="ORF">ENQ31_06560</name>
</gene>
<dbReference type="Gene3D" id="1.10.40.30">
    <property type="entry name" value="Fumarase/aspartase (C-terminal domain)"/>
    <property type="match status" value="1"/>
</dbReference>
<dbReference type="SUPFAM" id="SSF48557">
    <property type="entry name" value="L-aspartase-like"/>
    <property type="match status" value="1"/>
</dbReference>
<name>A0A7C2SHP0_9BACT</name>
<dbReference type="PROSITE" id="PS00163">
    <property type="entry name" value="FUMARATE_LYASES"/>
    <property type="match status" value="1"/>
</dbReference>
<dbReference type="PRINTS" id="PR00145">
    <property type="entry name" value="ARGSUCLYASE"/>
</dbReference>
<dbReference type="InterPro" id="IPR000362">
    <property type="entry name" value="Fumarate_lyase_fam"/>
</dbReference>
<dbReference type="GO" id="GO:0005829">
    <property type="term" value="C:cytosol"/>
    <property type="evidence" value="ECO:0007669"/>
    <property type="project" value="TreeGrafter"/>
</dbReference>
<dbReference type="PANTHER" id="PTHR42696:SF2">
    <property type="entry name" value="ASPARTATE AMMONIA-LYASE"/>
    <property type="match status" value="1"/>
</dbReference>
<dbReference type="Pfam" id="PF00206">
    <property type="entry name" value="Lyase_1"/>
    <property type="match status" value="1"/>
</dbReference>
<dbReference type="InterPro" id="IPR022761">
    <property type="entry name" value="Fumarate_lyase_N"/>
</dbReference>
<comment type="caution">
    <text evidence="4">The sequence shown here is derived from an EMBL/GenBank/DDBJ whole genome shotgun (WGS) entry which is preliminary data.</text>
</comment>
<dbReference type="PRINTS" id="PR00149">
    <property type="entry name" value="FUMRATELYASE"/>
</dbReference>
<dbReference type="GO" id="GO:0008797">
    <property type="term" value="F:aspartate ammonia-lyase activity"/>
    <property type="evidence" value="ECO:0007669"/>
    <property type="project" value="UniProtKB-EC"/>
</dbReference>
<organism evidence="4">
    <name type="scientific">Thermoanaerobaculum aquaticum</name>
    <dbReference type="NCBI Taxonomy" id="1312852"/>
    <lineage>
        <taxon>Bacteria</taxon>
        <taxon>Pseudomonadati</taxon>
        <taxon>Acidobacteriota</taxon>
        <taxon>Thermoanaerobaculia</taxon>
        <taxon>Thermoanaerobaculales</taxon>
        <taxon>Thermoanaerobaculaceae</taxon>
        <taxon>Thermoanaerobaculum</taxon>
    </lineage>
</organism>
<dbReference type="InterPro" id="IPR018951">
    <property type="entry name" value="Fumarase_C_C"/>
</dbReference>
<evidence type="ECO:0000259" key="3">
    <source>
        <dbReference type="Pfam" id="PF10415"/>
    </source>
</evidence>
<accession>A0A7C2SHP0</accession>
<dbReference type="InterPro" id="IPR051546">
    <property type="entry name" value="Aspartate_Ammonia-Lyase"/>
</dbReference>
<reference evidence="4" key="1">
    <citation type="journal article" date="2020" name="mSystems">
        <title>Genome- and Community-Level Interaction Insights into Carbon Utilization and Element Cycling Functions of Hydrothermarchaeota in Hydrothermal Sediment.</title>
        <authorList>
            <person name="Zhou Z."/>
            <person name="Liu Y."/>
            <person name="Xu W."/>
            <person name="Pan J."/>
            <person name="Luo Z.H."/>
            <person name="Li M."/>
        </authorList>
    </citation>
    <scope>NUCLEOTIDE SEQUENCE [LARGE SCALE GENOMIC DNA]</scope>
    <source>
        <strain evidence="4">SpSt-299</strain>
    </source>
</reference>
<keyword evidence="1 4" id="KW-0456">Lyase</keyword>